<reference evidence="4" key="2">
    <citation type="journal article" date="2015" name="Fish Shellfish Immunol.">
        <title>Early steps in the European eel (Anguilla anguilla)-Vibrio vulnificus interaction in the gills: Role of the RtxA13 toxin.</title>
        <authorList>
            <person name="Callol A."/>
            <person name="Pajuelo D."/>
            <person name="Ebbesson L."/>
            <person name="Teles M."/>
            <person name="MacKenzie S."/>
            <person name="Amaro C."/>
        </authorList>
    </citation>
    <scope>NUCLEOTIDE SEQUENCE</scope>
</reference>
<comment type="similarity">
    <text evidence="1">Belongs to the small GTPase superfamily. Rab family.</text>
</comment>
<evidence type="ECO:0000256" key="1">
    <source>
        <dbReference type="ARBA" id="ARBA00006270"/>
    </source>
</evidence>
<dbReference type="GO" id="GO:0005525">
    <property type="term" value="F:GTP binding"/>
    <property type="evidence" value="ECO:0007669"/>
    <property type="project" value="UniProtKB-KW"/>
</dbReference>
<dbReference type="Gene3D" id="3.40.50.300">
    <property type="entry name" value="P-loop containing nucleotide triphosphate hydrolases"/>
    <property type="match status" value="1"/>
</dbReference>
<keyword evidence="3" id="KW-0342">GTP-binding</keyword>
<dbReference type="PROSITE" id="PS51419">
    <property type="entry name" value="RAB"/>
    <property type="match status" value="1"/>
</dbReference>
<dbReference type="PANTHER" id="PTHR47981">
    <property type="entry name" value="RAB FAMILY"/>
    <property type="match status" value="1"/>
</dbReference>
<dbReference type="PROSITE" id="PS51421">
    <property type="entry name" value="RAS"/>
    <property type="match status" value="1"/>
</dbReference>
<evidence type="ECO:0000313" key="4">
    <source>
        <dbReference type="EMBL" id="JAH90918.1"/>
    </source>
</evidence>
<dbReference type="InterPro" id="IPR027417">
    <property type="entry name" value="P-loop_NTPase"/>
</dbReference>
<evidence type="ECO:0000256" key="2">
    <source>
        <dbReference type="ARBA" id="ARBA00022741"/>
    </source>
</evidence>
<dbReference type="GO" id="GO:0090385">
    <property type="term" value="P:phagosome-lysosome fusion"/>
    <property type="evidence" value="ECO:0007669"/>
    <property type="project" value="TreeGrafter"/>
</dbReference>
<sequence length="134" mass="15208">MFDLTSQKSFQYCTLLKKTVDDVILSGNGLPIPCILLGNKSDLTEHAVSSQEIEDTSRLLQFIAWKEISVKENIHIEETVRCIVEALMEKQQPDEILERARPKDEILENQLETKLNRNTQQSSCCGAGVKRNAF</sequence>
<dbReference type="GO" id="GO:0003924">
    <property type="term" value="F:GTPase activity"/>
    <property type="evidence" value="ECO:0007669"/>
    <property type="project" value="InterPro"/>
</dbReference>
<dbReference type="EMBL" id="GBXM01017659">
    <property type="protein sequence ID" value="JAH90918.1"/>
    <property type="molecule type" value="Transcribed_RNA"/>
</dbReference>
<keyword evidence="2" id="KW-0547">Nucleotide-binding</keyword>
<accession>A0A0E9WN73</accession>
<evidence type="ECO:0000256" key="3">
    <source>
        <dbReference type="ARBA" id="ARBA00023134"/>
    </source>
</evidence>
<dbReference type="SUPFAM" id="SSF52540">
    <property type="entry name" value="P-loop containing nucleoside triphosphate hydrolases"/>
    <property type="match status" value="1"/>
</dbReference>
<dbReference type="GO" id="GO:0005770">
    <property type="term" value="C:late endosome"/>
    <property type="evidence" value="ECO:0007669"/>
    <property type="project" value="TreeGrafter"/>
</dbReference>
<dbReference type="InterPro" id="IPR001806">
    <property type="entry name" value="Small_GTPase"/>
</dbReference>
<dbReference type="GO" id="GO:0005764">
    <property type="term" value="C:lysosome"/>
    <property type="evidence" value="ECO:0007669"/>
    <property type="project" value="TreeGrafter"/>
</dbReference>
<dbReference type="GO" id="GO:0008333">
    <property type="term" value="P:endosome to lysosome transport"/>
    <property type="evidence" value="ECO:0007669"/>
    <property type="project" value="TreeGrafter"/>
</dbReference>
<reference evidence="4" key="1">
    <citation type="submission" date="2014-11" db="EMBL/GenBank/DDBJ databases">
        <authorList>
            <person name="Amaro Gonzalez C."/>
        </authorList>
    </citation>
    <scope>NUCLEOTIDE SEQUENCE</scope>
</reference>
<dbReference type="Pfam" id="PF00071">
    <property type="entry name" value="Ras"/>
    <property type="match status" value="1"/>
</dbReference>
<organism evidence="4">
    <name type="scientific">Anguilla anguilla</name>
    <name type="common">European freshwater eel</name>
    <name type="synonym">Muraena anguilla</name>
    <dbReference type="NCBI Taxonomy" id="7936"/>
    <lineage>
        <taxon>Eukaryota</taxon>
        <taxon>Metazoa</taxon>
        <taxon>Chordata</taxon>
        <taxon>Craniata</taxon>
        <taxon>Vertebrata</taxon>
        <taxon>Euteleostomi</taxon>
        <taxon>Actinopterygii</taxon>
        <taxon>Neopterygii</taxon>
        <taxon>Teleostei</taxon>
        <taxon>Anguilliformes</taxon>
        <taxon>Anguillidae</taxon>
        <taxon>Anguilla</taxon>
    </lineage>
</organism>
<protein>
    <recommendedName>
        <fullName evidence="5">Small monomeric GTPase</fullName>
    </recommendedName>
</protein>
<dbReference type="AlphaFoldDB" id="A0A0E9WN73"/>
<dbReference type="PANTHER" id="PTHR47981:SF42">
    <property type="entry name" value="RAS-RELATED PROTEIN RAB-7L1-LIKE ISOFORM X1"/>
    <property type="match status" value="1"/>
</dbReference>
<proteinExistence type="inferred from homology"/>
<dbReference type="GO" id="GO:0045335">
    <property type="term" value="C:phagocytic vesicle"/>
    <property type="evidence" value="ECO:0007669"/>
    <property type="project" value="TreeGrafter"/>
</dbReference>
<name>A0A0E9WN73_ANGAN</name>
<evidence type="ECO:0008006" key="5">
    <source>
        <dbReference type="Google" id="ProtNLM"/>
    </source>
</evidence>